<dbReference type="Ensembl" id="ENSCCRT00010113601.1">
    <property type="protein sequence ID" value="ENSCCRP00010102265.1"/>
    <property type="gene ID" value="ENSCCRG00010045027.1"/>
</dbReference>
<dbReference type="Gene3D" id="3.60.10.10">
    <property type="entry name" value="Endonuclease/exonuclease/phosphatase"/>
    <property type="match status" value="1"/>
</dbReference>
<dbReference type="SUPFAM" id="SSF56672">
    <property type="entry name" value="DNA/RNA polymerases"/>
    <property type="match status" value="1"/>
</dbReference>
<name>A0A8C1PA84_CYPCA</name>
<dbReference type="PANTHER" id="PTHR36688:SF1">
    <property type="entry name" value="ENDONUCLEASE_EXONUCLEASE_PHOSPHATASE DOMAIN-CONTAINING PROTEIN"/>
    <property type="match status" value="1"/>
</dbReference>
<dbReference type="Gene3D" id="3.30.420.10">
    <property type="entry name" value="Ribonuclease H-like superfamily/Ribonuclease H"/>
    <property type="match status" value="1"/>
</dbReference>
<dbReference type="CDD" id="cd01650">
    <property type="entry name" value="RT_nLTR_like"/>
    <property type="match status" value="1"/>
</dbReference>
<dbReference type="InterPro" id="IPR000477">
    <property type="entry name" value="RT_dom"/>
</dbReference>
<dbReference type="InterPro" id="IPR002156">
    <property type="entry name" value="RNaseH_domain"/>
</dbReference>
<organism evidence="3 4">
    <name type="scientific">Cyprinus carpio</name>
    <name type="common">Common carp</name>
    <dbReference type="NCBI Taxonomy" id="7962"/>
    <lineage>
        <taxon>Eukaryota</taxon>
        <taxon>Metazoa</taxon>
        <taxon>Chordata</taxon>
        <taxon>Craniata</taxon>
        <taxon>Vertebrata</taxon>
        <taxon>Euteleostomi</taxon>
        <taxon>Actinopterygii</taxon>
        <taxon>Neopterygii</taxon>
        <taxon>Teleostei</taxon>
        <taxon>Ostariophysi</taxon>
        <taxon>Cypriniformes</taxon>
        <taxon>Cyprinidae</taxon>
        <taxon>Cyprininae</taxon>
        <taxon>Cyprinus</taxon>
    </lineage>
</organism>
<evidence type="ECO:0000259" key="2">
    <source>
        <dbReference type="PROSITE" id="PS50879"/>
    </source>
</evidence>
<dbReference type="InterPro" id="IPR012337">
    <property type="entry name" value="RNaseH-like_sf"/>
</dbReference>
<keyword evidence="4" id="KW-1185">Reference proteome</keyword>
<dbReference type="InterPro" id="IPR036397">
    <property type="entry name" value="RNaseH_sf"/>
</dbReference>
<dbReference type="Proteomes" id="UP000694427">
    <property type="component" value="Unplaced"/>
</dbReference>
<protein>
    <submittedName>
        <fullName evidence="3">Uncharacterized protein</fullName>
    </submittedName>
</protein>
<feature type="domain" description="Reverse transcriptase" evidence="1">
    <location>
        <begin position="364"/>
        <end position="634"/>
    </location>
</feature>
<sequence>MGNIQGKFIICGDFNAHNGLWGSKNTDNNGVGIEEFMEENSLVCLNDGKPTRMDIVKGGMSCLDLTIMSAALAGKCTWSVLDDNLGSDHWPVMCEIHSTVQKENMGQFARWGFRQANWEEFYMLCEENFRNIKMEGNIEEKYNKVVGGIISAANQTIPLITGNGKKKKNVPWWSEECSVAVKERNKAFRVLKRVITQDTVIEYQKKRATARKVIKSAKRKAWQEFCNTIGRETGMNVVWRMIRKMNGVNSCKKIPVIEEEGKVAITNKEKTEVLAKTFSKVHSIENLSDKFLNRRQELSRIYENVHVKKQGAENSMDEDFNAFELKIAINNSKNTTPGKDMITYNMLKNLPEIAIKTMLDLYNHIWNEGYLPKDWKSAIVIPVVKPGKDATKSNSYRPIALTSTLCKVMEKMLVRRLNYFLEKKEILTPVQCGFRKKRTTMDALLLFENEVRKALIMKEFLVAVFFDIEKAYDTLWREGLLIKLDRIGVGGRMYNWILDFLFERTFQVRIGEETSASYDILNGTPQGSVISPILFNLMINDIFEKVKPSIGKALYADDGAIWKRGRNIGNVIKGVQETINEVERWSVDWGMKFSVSKTQYMVFSRKKKIEQITLKLYDQLLERVIEFKYLGLIFDEKMTWKQHIKKIENKCKRVINCMTSITKYEWGARKSAMLCIYQALVRSSIDYGCAVYGDAAKSQLKKLENIQSRALRICCGAIRSTPLDAVRVEMGEMPLDLRREKLAMMYWANLKGGKKNHCTRVILNDCWEYKKNGGNSFGWKYGQWVKDYGIEDEAICPNLPLSGVAVWNITEPVVEMRLLEAREKAEEICSNSYRVNVFMRENFNSFVQIYTDGSKDPIEQKVGIGVYIPNFKTEISLRLSNKLSVYSTELTAIIVGLQWVEQVRPNRILICSDSSSALKSIKSTKSDREDLLVEIYTLLYRLKMEGIIVYFCWVPAHIGIIGNEIADKLAKEALKKNMVEVKVPLGRSEIKSEINRKLIQEWQQRWENSRTGRWFYSIEKSVGKKVQFFGRYRKEVVMISRLRMGHTGLNSTLALMGKHESGMCNECNILETVEHVLFNCGKYDGQRDSLFNSIKNRPVSVVDLLGKGLSDNQIYRAVLIFLEVTGLCYRI</sequence>
<dbReference type="InterPro" id="IPR052560">
    <property type="entry name" value="RdDP_mobile_element"/>
</dbReference>
<proteinExistence type="predicted"/>
<dbReference type="Pfam" id="PF00078">
    <property type="entry name" value="RVT_1"/>
    <property type="match status" value="1"/>
</dbReference>
<dbReference type="PANTHER" id="PTHR36688">
    <property type="entry name" value="ENDO/EXONUCLEASE/PHOSPHATASE DOMAIN-CONTAINING PROTEIN"/>
    <property type="match status" value="1"/>
</dbReference>
<dbReference type="InterPro" id="IPR005135">
    <property type="entry name" value="Endo/exonuclease/phosphatase"/>
</dbReference>
<dbReference type="PROSITE" id="PS50878">
    <property type="entry name" value="RT_POL"/>
    <property type="match status" value="1"/>
</dbReference>
<dbReference type="InterPro" id="IPR043502">
    <property type="entry name" value="DNA/RNA_pol_sf"/>
</dbReference>
<dbReference type="SUPFAM" id="SSF56219">
    <property type="entry name" value="DNase I-like"/>
    <property type="match status" value="1"/>
</dbReference>
<dbReference type="SUPFAM" id="SSF53098">
    <property type="entry name" value="Ribonuclease H-like"/>
    <property type="match status" value="1"/>
</dbReference>
<dbReference type="Pfam" id="PF14529">
    <property type="entry name" value="Exo_endo_phos_2"/>
    <property type="match status" value="1"/>
</dbReference>
<accession>A0A8C1PA84</accession>
<feature type="domain" description="RNase H type-1" evidence="2">
    <location>
        <begin position="843"/>
        <end position="975"/>
    </location>
</feature>
<evidence type="ECO:0000313" key="4">
    <source>
        <dbReference type="Proteomes" id="UP000694427"/>
    </source>
</evidence>
<dbReference type="CDD" id="cd09276">
    <property type="entry name" value="Rnase_HI_RT_non_LTR"/>
    <property type="match status" value="1"/>
</dbReference>
<dbReference type="AlphaFoldDB" id="A0A8C1PA84"/>
<dbReference type="PROSITE" id="PS50879">
    <property type="entry name" value="RNASE_H_1"/>
    <property type="match status" value="1"/>
</dbReference>
<reference evidence="3" key="2">
    <citation type="submission" date="2025-09" db="UniProtKB">
        <authorList>
            <consortium name="Ensembl"/>
        </authorList>
    </citation>
    <scope>IDENTIFICATION</scope>
</reference>
<dbReference type="Pfam" id="PF00075">
    <property type="entry name" value="RNase_H"/>
    <property type="match status" value="1"/>
</dbReference>
<evidence type="ECO:0000313" key="3">
    <source>
        <dbReference type="Ensembl" id="ENSCCRP00010102265.1"/>
    </source>
</evidence>
<dbReference type="GO" id="GO:0004523">
    <property type="term" value="F:RNA-DNA hybrid ribonuclease activity"/>
    <property type="evidence" value="ECO:0007669"/>
    <property type="project" value="InterPro"/>
</dbReference>
<evidence type="ECO:0000259" key="1">
    <source>
        <dbReference type="PROSITE" id="PS50878"/>
    </source>
</evidence>
<reference evidence="3" key="1">
    <citation type="submission" date="2025-08" db="UniProtKB">
        <authorList>
            <consortium name="Ensembl"/>
        </authorList>
    </citation>
    <scope>IDENTIFICATION</scope>
</reference>
<dbReference type="GO" id="GO:0006259">
    <property type="term" value="P:DNA metabolic process"/>
    <property type="evidence" value="ECO:0007669"/>
    <property type="project" value="UniProtKB-ARBA"/>
</dbReference>
<dbReference type="GO" id="GO:0003676">
    <property type="term" value="F:nucleic acid binding"/>
    <property type="evidence" value="ECO:0007669"/>
    <property type="project" value="InterPro"/>
</dbReference>
<dbReference type="InterPro" id="IPR036691">
    <property type="entry name" value="Endo/exonu/phosph_ase_sf"/>
</dbReference>